<sequence length="57" mass="6754">MFFPNFLFQIVEKCLGKHCIDKKTRKNDSHLDQVNSMTLVEGATHCKFFTHITDKYF</sequence>
<evidence type="ECO:0000313" key="1">
    <source>
        <dbReference type="EnsemblPlants" id="KQK87274"/>
    </source>
</evidence>
<dbReference type="EnsemblPlants" id="KQK87274">
    <property type="protein sequence ID" value="KQK87274"/>
    <property type="gene ID" value="SETIT_040557mg"/>
</dbReference>
<organism evidence="1 2">
    <name type="scientific">Setaria italica</name>
    <name type="common">Foxtail millet</name>
    <name type="synonym">Panicum italicum</name>
    <dbReference type="NCBI Taxonomy" id="4555"/>
    <lineage>
        <taxon>Eukaryota</taxon>
        <taxon>Viridiplantae</taxon>
        <taxon>Streptophyta</taxon>
        <taxon>Embryophyta</taxon>
        <taxon>Tracheophyta</taxon>
        <taxon>Spermatophyta</taxon>
        <taxon>Magnoliopsida</taxon>
        <taxon>Liliopsida</taxon>
        <taxon>Poales</taxon>
        <taxon>Poaceae</taxon>
        <taxon>PACMAD clade</taxon>
        <taxon>Panicoideae</taxon>
        <taxon>Panicodae</taxon>
        <taxon>Paniceae</taxon>
        <taxon>Cenchrinae</taxon>
        <taxon>Setaria</taxon>
    </lineage>
</organism>
<dbReference type="HOGENOM" id="CLU_3000083_0_0_1"/>
<evidence type="ECO:0000313" key="2">
    <source>
        <dbReference type="Proteomes" id="UP000004995"/>
    </source>
</evidence>
<reference evidence="2" key="1">
    <citation type="journal article" date="2012" name="Nat. Biotechnol.">
        <title>Reference genome sequence of the model plant Setaria.</title>
        <authorList>
            <person name="Bennetzen J.L."/>
            <person name="Schmutz J."/>
            <person name="Wang H."/>
            <person name="Percifield R."/>
            <person name="Hawkins J."/>
            <person name="Pontaroli A.C."/>
            <person name="Estep M."/>
            <person name="Feng L."/>
            <person name="Vaughn J.N."/>
            <person name="Grimwood J."/>
            <person name="Jenkins J."/>
            <person name="Barry K."/>
            <person name="Lindquist E."/>
            <person name="Hellsten U."/>
            <person name="Deshpande S."/>
            <person name="Wang X."/>
            <person name="Wu X."/>
            <person name="Mitros T."/>
            <person name="Triplett J."/>
            <person name="Yang X."/>
            <person name="Ye C.Y."/>
            <person name="Mauro-Herrera M."/>
            <person name="Wang L."/>
            <person name="Li P."/>
            <person name="Sharma M."/>
            <person name="Sharma R."/>
            <person name="Ronald P.C."/>
            <person name="Panaud O."/>
            <person name="Kellogg E.A."/>
            <person name="Brutnell T.P."/>
            <person name="Doust A.N."/>
            <person name="Tuskan G.A."/>
            <person name="Rokhsar D."/>
            <person name="Devos K.M."/>
        </authorList>
    </citation>
    <scope>NUCLEOTIDE SEQUENCE [LARGE SCALE GENOMIC DNA]</scope>
    <source>
        <strain evidence="2">cv. Yugu1</strain>
    </source>
</reference>
<keyword evidence="2" id="KW-1185">Reference proteome</keyword>
<dbReference type="EMBL" id="AGNK02005378">
    <property type="status" value="NOT_ANNOTATED_CDS"/>
    <property type="molecule type" value="Genomic_DNA"/>
</dbReference>
<proteinExistence type="predicted"/>
<dbReference type="AlphaFoldDB" id="K4ANR0"/>
<dbReference type="InParanoid" id="K4ANR0"/>
<accession>K4ANR0</accession>
<protein>
    <submittedName>
        <fullName evidence="1">Uncharacterized protein</fullName>
    </submittedName>
</protein>
<name>K4ANR0_SETIT</name>
<dbReference type="Gramene" id="KQK87274">
    <property type="protein sequence ID" value="KQK87274"/>
    <property type="gene ID" value="SETIT_040557mg"/>
</dbReference>
<reference evidence="1" key="2">
    <citation type="submission" date="2018-08" db="UniProtKB">
        <authorList>
            <consortium name="EnsemblPlants"/>
        </authorList>
    </citation>
    <scope>IDENTIFICATION</scope>
    <source>
        <strain evidence="1">Yugu1</strain>
    </source>
</reference>
<dbReference type="Proteomes" id="UP000004995">
    <property type="component" value="Unassembled WGS sequence"/>
</dbReference>